<dbReference type="EMBL" id="FUYA01000001">
    <property type="protein sequence ID" value="SKA63922.1"/>
    <property type="molecule type" value="Genomic_DNA"/>
</dbReference>
<organism evidence="7 8">
    <name type="scientific">Desulfobaculum bizertense DSM 18034</name>
    <dbReference type="NCBI Taxonomy" id="1121442"/>
    <lineage>
        <taxon>Bacteria</taxon>
        <taxon>Pseudomonadati</taxon>
        <taxon>Thermodesulfobacteriota</taxon>
        <taxon>Desulfovibrionia</taxon>
        <taxon>Desulfovibrionales</taxon>
        <taxon>Desulfovibrionaceae</taxon>
        <taxon>Desulfobaculum</taxon>
    </lineage>
</organism>
<dbReference type="AlphaFoldDB" id="A0A1T4VG13"/>
<dbReference type="Pfam" id="PF03631">
    <property type="entry name" value="Virul_fac_BrkB"/>
    <property type="match status" value="1"/>
</dbReference>
<feature type="transmembrane region" description="Helical" evidence="6">
    <location>
        <begin position="222"/>
        <end position="246"/>
    </location>
</feature>
<dbReference type="RefSeq" id="WP_078683560.1">
    <property type="nucleotide sequence ID" value="NZ_FUYA01000001.1"/>
</dbReference>
<keyword evidence="4 6" id="KW-1133">Transmembrane helix</keyword>
<evidence type="ECO:0000256" key="1">
    <source>
        <dbReference type="ARBA" id="ARBA00004651"/>
    </source>
</evidence>
<keyword evidence="8" id="KW-1185">Reference proteome</keyword>
<dbReference type="GO" id="GO:0005886">
    <property type="term" value="C:plasma membrane"/>
    <property type="evidence" value="ECO:0007669"/>
    <property type="project" value="UniProtKB-SubCell"/>
</dbReference>
<feature type="transmembrane region" description="Helical" evidence="6">
    <location>
        <begin position="191"/>
        <end position="215"/>
    </location>
</feature>
<protein>
    <submittedName>
        <fullName evidence="7">Membrane protein</fullName>
    </submittedName>
</protein>
<sequence>MLRLRQYMDDDDQNSERSFAEIQVARLVRWIYMVGHGFIADQCLLRASALAYTTVLSLVPLLAVAFSISKGFGFQDSDFIRSILLRATTGNPEIVDAIVGYINNTNVATLGVIGVSFLLFTVISLLGNIEASFNSIFGIKAQRSIWRKFSDYLTVVLICPLLILVAISATASVQNTGFIQNILSYSVFSTLYIITLKALPFITTWFALLFIYIFIPNTRVRFWPAFGGAFIAGTLWQVTQVLYIKYQVTSSNYNAIYGSFAQVPLFLIWLFISWVIVLLGAEICFALQFSETYYSEARLNDYSFDDRQQLAVLMLALLTHVFMQGKETPDNETIAHRINAPVKLVNDVMYMLAQSRIVQKIDHPGSEAFSLARPPEKVRIVDILRALSHFRAKSGRQPIEMHSKLLSPVFSGLIQAAYESNSNLTLTEFAQKCSFSDFCQDKTEDTQL</sequence>
<dbReference type="PANTHER" id="PTHR30213">
    <property type="entry name" value="INNER MEMBRANE PROTEIN YHJD"/>
    <property type="match status" value="1"/>
</dbReference>
<dbReference type="SUPFAM" id="SSF46785">
    <property type="entry name" value="Winged helix' DNA-binding domain"/>
    <property type="match status" value="1"/>
</dbReference>
<gene>
    <name evidence="7" type="ORF">SAMN02745702_00238</name>
</gene>
<reference evidence="7 8" key="1">
    <citation type="submission" date="2017-02" db="EMBL/GenBank/DDBJ databases">
        <authorList>
            <person name="Peterson S.W."/>
        </authorList>
    </citation>
    <scope>NUCLEOTIDE SEQUENCE [LARGE SCALE GENOMIC DNA]</scope>
    <source>
        <strain evidence="7 8">DSM 18034</strain>
    </source>
</reference>
<dbReference type="Gene3D" id="1.10.10.10">
    <property type="entry name" value="Winged helix-like DNA-binding domain superfamily/Winged helix DNA-binding domain"/>
    <property type="match status" value="1"/>
</dbReference>
<accession>A0A1T4VG13</accession>
<keyword evidence="2" id="KW-1003">Cell membrane</keyword>
<feature type="transmembrane region" description="Helical" evidence="6">
    <location>
        <begin position="266"/>
        <end position="289"/>
    </location>
</feature>
<dbReference type="OrthoDB" id="9808671at2"/>
<feature type="transmembrane region" description="Helical" evidence="6">
    <location>
        <begin position="107"/>
        <end position="129"/>
    </location>
</feature>
<dbReference type="InterPro" id="IPR036388">
    <property type="entry name" value="WH-like_DNA-bd_sf"/>
</dbReference>
<dbReference type="Proteomes" id="UP000189733">
    <property type="component" value="Unassembled WGS sequence"/>
</dbReference>
<keyword evidence="3 6" id="KW-0812">Transmembrane</keyword>
<dbReference type="PANTHER" id="PTHR30213:SF0">
    <property type="entry name" value="UPF0761 MEMBRANE PROTEIN YIHY"/>
    <property type="match status" value="1"/>
</dbReference>
<dbReference type="NCBIfam" id="TIGR00765">
    <property type="entry name" value="yihY_not_rbn"/>
    <property type="match status" value="1"/>
</dbReference>
<evidence type="ECO:0000256" key="4">
    <source>
        <dbReference type="ARBA" id="ARBA00022989"/>
    </source>
</evidence>
<keyword evidence="5 6" id="KW-0472">Membrane</keyword>
<dbReference type="STRING" id="1121442.SAMN02745702_00238"/>
<feature type="transmembrane region" description="Helical" evidence="6">
    <location>
        <begin position="149"/>
        <end position="171"/>
    </location>
</feature>
<evidence type="ECO:0000313" key="7">
    <source>
        <dbReference type="EMBL" id="SKA63922.1"/>
    </source>
</evidence>
<dbReference type="InterPro" id="IPR036390">
    <property type="entry name" value="WH_DNA-bd_sf"/>
</dbReference>
<comment type="subcellular location">
    <subcellularLocation>
        <location evidence="1">Cell membrane</location>
        <topology evidence="1">Multi-pass membrane protein</topology>
    </subcellularLocation>
</comment>
<proteinExistence type="predicted"/>
<evidence type="ECO:0000256" key="5">
    <source>
        <dbReference type="ARBA" id="ARBA00023136"/>
    </source>
</evidence>
<name>A0A1T4VG13_9BACT</name>
<evidence type="ECO:0000256" key="6">
    <source>
        <dbReference type="SAM" id="Phobius"/>
    </source>
</evidence>
<evidence type="ECO:0000256" key="2">
    <source>
        <dbReference type="ARBA" id="ARBA00022475"/>
    </source>
</evidence>
<evidence type="ECO:0000313" key="8">
    <source>
        <dbReference type="Proteomes" id="UP000189733"/>
    </source>
</evidence>
<feature type="transmembrane region" description="Helical" evidence="6">
    <location>
        <begin position="49"/>
        <end position="68"/>
    </location>
</feature>
<evidence type="ECO:0000256" key="3">
    <source>
        <dbReference type="ARBA" id="ARBA00022692"/>
    </source>
</evidence>
<dbReference type="InterPro" id="IPR017039">
    <property type="entry name" value="Virul_fac_BrkB"/>
</dbReference>